<dbReference type="Pfam" id="PF13570">
    <property type="entry name" value="Beta-prop_ACSF4"/>
    <property type="match status" value="1"/>
</dbReference>
<protein>
    <recommendedName>
        <fullName evidence="5">Beta-alanine-activating enzyme</fullName>
    </recommendedName>
</protein>
<gene>
    <name evidence="3" type="ORF">WA026_009928</name>
</gene>
<keyword evidence="4" id="KW-1185">Reference proteome</keyword>
<feature type="domain" description="Pyrrolo-quinoline quinone repeat" evidence="2">
    <location>
        <begin position="599"/>
        <end position="926"/>
    </location>
</feature>
<accession>A0AAW1TS50</accession>
<dbReference type="InterPro" id="IPR042099">
    <property type="entry name" value="ANL_N_sf"/>
</dbReference>
<feature type="domain" description="AMP-dependent synthetase/ligase" evidence="1">
    <location>
        <begin position="15"/>
        <end position="341"/>
    </location>
</feature>
<evidence type="ECO:0000313" key="3">
    <source>
        <dbReference type="EMBL" id="KAK9870966.1"/>
    </source>
</evidence>
<proteinExistence type="predicted"/>
<sequence length="934" mass="106795">MYAQNTILCSEGKIVQNISYQETTDICKKLCILFRKHINERNCILLFMENNIYLPAIILSIKNSGHCFMPVVNYSKHEEIEELILEEGIQYILSFNSDIVTTVSNFYSIDYIRLGTGKILLWKSNVKHIKNKKLLNETSILCIIPSSGTTGKKKLIKIENYCIEKNVESLRKIFKLTKDDVIYFGTPLTFDPSLVELFLSLNTGADLVIVPENVKYNPEKLFNTLFPRNSEYLTPTFLQMVPSLFTRWTEQQIKYILNDSELKILALGGEPFPIEILQFKRCVKLYNLYGITEISCWATIHEIGADNNVLLGNILEETLIQIYSDGEEVQEGIGELFIGSDSRHCYVNDETERVSWRRTGDLVEKTEKGISYLGRTDNIIKRLGHQISLEEIERKVYGKIGFPCKCVWSKTHLKLLLFILLPKIYQENKMRIVDKIRVTVLPLLNKEEIPDFFDIISKFPVTSNGKIDKTTLVEIYEHDQKQISGQSAHDIFLILLAKFLGQSIHNIESIKSYTFSELGGNSILYTLFINSFKDILNCDLPNQFLSLLFDKPIEQCMSFLEEAELVCSVSENKAIKKVEFFEEKTKSLNKEDIVWKYNLQACIDASPLIFSRKDKHFVAVGSFSSHFGIFSALSGQTEFLELFEDSIGSAATISPCSNYLYFGCFNGKLFCISLENFCVLWFYTAGNSIKCTPYFSDLKKALIFGSYDKHLHYIDAETGKLIWKTNIEESIVTTPLLHHSSGQILVTTLMGSCISVSESTGRLNWHINLGSPIFGTPCLFNENFLIISDVRGNVTSLDIRTSKHSFILKVEDEIYSSLIFVENNLLFSSHQGYLYKCELKDNLECDTIKKVYLNDRVSTTPCIFQYSEKVLIGIVTVQGNLHLVNYEDMKIETQHRCPGDVYSSLVFHNNNLYFGCRDDNLYCVSIQSLLNSKS</sequence>
<dbReference type="InterPro" id="IPR011047">
    <property type="entry name" value="Quinoprotein_ADH-like_sf"/>
</dbReference>
<dbReference type="InterPro" id="IPR045851">
    <property type="entry name" value="AMP-bd_C_sf"/>
</dbReference>
<dbReference type="InterPro" id="IPR052091">
    <property type="entry name" value="Beta-ala_Activ/Resist"/>
</dbReference>
<dbReference type="InterPro" id="IPR002372">
    <property type="entry name" value="PQQ_rpt_dom"/>
</dbReference>
<evidence type="ECO:0000259" key="2">
    <source>
        <dbReference type="Pfam" id="PF13570"/>
    </source>
</evidence>
<dbReference type="PANTHER" id="PTHR44394">
    <property type="entry name" value="BETA-ALANINE-ACTIVATING ENZYME"/>
    <property type="match status" value="1"/>
</dbReference>
<evidence type="ECO:0000313" key="4">
    <source>
        <dbReference type="Proteomes" id="UP001431783"/>
    </source>
</evidence>
<dbReference type="Pfam" id="PF00501">
    <property type="entry name" value="AMP-binding"/>
    <property type="match status" value="1"/>
</dbReference>
<reference evidence="3 4" key="1">
    <citation type="submission" date="2023-03" db="EMBL/GenBank/DDBJ databases">
        <title>Genome insight into feeding habits of ladybird beetles.</title>
        <authorList>
            <person name="Li H.-S."/>
            <person name="Huang Y.-H."/>
            <person name="Pang H."/>
        </authorList>
    </citation>
    <scope>NUCLEOTIDE SEQUENCE [LARGE SCALE GENOMIC DNA]</scope>
    <source>
        <strain evidence="3">SYSU_2023b</strain>
        <tissue evidence="3">Whole body</tissue>
    </source>
</reference>
<dbReference type="Gene3D" id="2.130.10.10">
    <property type="entry name" value="YVTN repeat-like/Quinoprotein amine dehydrogenase"/>
    <property type="match status" value="1"/>
</dbReference>
<evidence type="ECO:0000259" key="1">
    <source>
        <dbReference type="Pfam" id="PF00501"/>
    </source>
</evidence>
<comment type="caution">
    <text evidence="3">The sequence shown here is derived from an EMBL/GenBank/DDBJ whole genome shotgun (WGS) entry which is preliminary data.</text>
</comment>
<dbReference type="EMBL" id="JARQZJ010000004">
    <property type="protein sequence ID" value="KAK9870966.1"/>
    <property type="molecule type" value="Genomic_DNA"/>
</dbReference>
<dbReference type="GO" id="GO:0043041">
    <property type="term" value="P:amino acid activation for nonribosomal peptide biosynthetic process"/>
    <property type="evidence" value="ECO:0007669"/>
    <property type="project" value="TreeGrafter"/>
</dbReference>
<dbReference type="SMART" id="SM00564">
    <property type="entry name" value="PQQ"/>
    <property type="match status" value="3"/>
</dbReference>
<dbReference type="Proteomes" id="UP001431783">
    <property type="component" value="Unassembled WGS sequence"/>
</dbReference>
<dbReference type="SUPFAM" id="SSF50998">
    <property type="entry name" value="Quinoprotein alcohol dehydrogenase-like"/>
    <property type="match status" value="1"/>
</dbReference>
<evidence type="ECO:0008006" key="5">
    <source>
        <dbReference type="Google" id="ProtNLM"/>
    </source>
</evidence>
<dbReference type="SUPFAM" id="SSF56801">
    <property type="entry name" value="Acetyl-CoA synthetase-like"/>
    <property type="match status" value="1"/>
</dbReference>
<dbReference type="InterPro" id="IPR018391">
    <property type="entry name" value="PQQ_b-propeller_rpt"/>
</dbReference>
<dbReference type="Gene3D" id="3.30.300.30">
    <property type="match status" value="1"/>
</dbReference>
<dbReference type="InterPro" id="IPR000873">
    <property type="entry name" value="AMP-dep_synth/lig_dom"/>
</dbReference>
<dbReference type="InterPro" id="IPR015943">
    <property type="entry name" value="WD40/YVTN_repeat-like_dom_sf"/>
</dbReference>
<dbReference type="Gene3D" id="3.40.50.12780">
    <property type="entry name" value="N-terminal domain of ligase-like"/>
    <property type="match status" value="1"/>
</dbReference>
<organism evidence="3 4">
    <name type="scientific">Henosepilachna vigintioctopunctata</name>
    <dbReference type="NCBI Taxonomy" id="420089"/>
    <lineage>
        <taxon>Eukaryota</taxon>
        <taxon>Metazoa</taxon>
        <taxon>Ecdysozoa</taxon>
        <taxon>Arthropoda</taxon>
        <taxon>Hexapoda</taxon>
        <taxon>Insecta</taxon>
        <taxon>Pterygota</taxon>
        <taxon>Neoptera</taxon>
        <taxon>Endopterygota</taxon>
        <taxon>Coleoptera</taxon>
        <taxon>Polyphaga</taxon>
        <taxon>Cucujiformia</taxon>
        <taxon>Coccinelloidea</taxon>
        <taxon>Coccinellidae</taxon>
        <taxon>Epilachninae</taxon>
        <taxon>Epilachnini</taxon>
        <taxon>Henosepilachna</taxon>
    </lineage>
</organism>
<dbReference type="AlphaFoldDB" id="A0AAW1TS50"/>
<dbReference type="PANTHER" id="PTHR44394:SF1">
    <property type="entry name" value="BETA-ALANINE-ACTIVATING ENZYME"/>
    <property type="match status" value="1"/>
</dbReference>
<name>A0AAW1TS50_9CUCU</name>